<dbReference type="EMBL" id="CP073720">
    <property type="protein sequence ID" value="UWP80835.1"/>
    <property type="molecule type" value="Genomic_DNA"/>
</dbReference>
<dbReference type="Proteomes" id="UP001059617">
    <property type="component" value="Chromosome"/>
</dbReference>
<protein>
    <recommendedName>
        <fullName evidence="3">Secreted protein</fullName>
    </recommendedName>
</protein>
<name>A0ABY5VUA6_9ACTN</name>
<organism evidence="1 2">
    <name type="scientific">Dactylosporangium fulvum</name>
    <dbReference type="NCBI Taxonomy" id="53359"/>
    <lineage>
        <taxon>Bacteria</taxon>
        <taxon>Bacillati</taxon>
        <taxon>Actinomycetota</taxon>
        <taxon>Actinomycetes</taxon>
        <taxon>Micromonosporales</taxon>
        <taxon>Micromonosporaceae</taxon>
        <taxon>Dactylosporangium</taxon>
    </lineage>
</organism>
<proteinExistence type="predicted"/>
<evidence type="ECO:0008006" key="3">
    <source>
        <dbReference type="Google" id="ProtNLM"/>
    </source>
</evidence>
<gene>
    <name evidence="1" type="ORF">Dfulv_37730</name>
</gene>
<reference evidence="1" key="2">
    <citation type="submission" date="2022-09" db="EMBL/GenBank/DDBJ databases">
        <title>Biosynthetic gene clusters of Dactylosporangioum fulvum.</title>
        <authorList>
            <person name="Caradec T."/>
        </authorList>
    </citation>
    <scope>NUCLEOTIDE SEQUENCE</scope>
    <source>
        <strain evidence="1">NRRL B-16292</strain>
    </source>
</reference>
<accession>A0ABY5VUA6</accession>
<sequence>MRALVWVLVALFAAVAVQTALRGRHGEVRAARQAMVVDGLLESGTVSRARLVAAVDLLLRCERVDGAVEDLWTTAQARQVQQDAVVRLDVSAMQSGAEVRRLLAVSLERSLETDYAFLDWALTVQREGCRSTGRAAMAYSKALYATERSTAAKRDFIRCWDRVATTYGLRLRTENDL</sequence>
<keyword evidence="2" id="KW-1185">Reference proteome</keyword>
<evidence type="ECO:0000313" key="2">
    <source>
        <dbReference type="Proteomes" id="UP001059617"/>
    </source>
</evidence>
<dbReference type="RefSeq" id="WP_259858598.1">
    <property type="nucleotide sequence ID" value="NZ_BAAAST010000058.1"/>
</dbReference>
<reference evidence="1" key="1">
    <citation type="submission" date="2021-04" db="EMBL/GenBank/DDBJ databases">
        <authorList>
            <person name="Hartkoorn R.C."/>
            <person name="Beaudoing E."/>
            <person name="Hot D."/>
        </authorList>
    </citation>
    <scope>NUCLEOTIDE SEQUENCE</scope>
    <source>
        <strain evidence="1">NRRL B-16292</strain>
    </source>
</reference>
<evidence type="ECO:0000313" key="1">
    <source>
        <dbReference type="EMBL" id="UWP80835.1"/>
    </source>
</evidence>